<protein>
    <submittedName>
        <fullName evidence="1">Nucleotidyl transferase AbiEii/AbiGii toxin family protein</fullName>
    </submittedName>
</protein>
<organism evidence="1 2">
    <name type="scientific">Bosea rubneri</name>
    <dbReference type="NCBI Taxonomy" id="3075434"/>
    <lineage>
        <taxon>Bacteria</taxon>
        <taxon>Pseudomonadati</taxon>
        <taxon>Pseudomonadota</taxon>
        <taxon>Alphaproteobacteria</taxon>
        <taxon>Hyphomicrobiales</taxon>
        <taxon>Boseaceae</taxon>
        <taxon>Bosea</taxon>
    </lineage>
</organism>
<name>A0ABU3S6S9_9HYPH</name>
<sequence length="313" mass="33867">MAANERYRQQVALLVRALPAVAGEDCFALKGGTAINLFVRDMPRLSVDIDLTFLPVAPRDESLVAIEQALLRIRDRLKVAINGVQITESRPGATGPLTRLVVQLGRVQIKIEVTPVLRGCVYAPAVHAVSPSVEDQFGFAEISVVSFADLYAGKIMAALDRQHPRDLFDVQDLLANEGIDDDLRRAFIVYLISHGRPMAEVLGSAQKDIAVEFTENFEGMTTEPVALEALLAARAALIAAIVGGMPQAHKDFLLGFKRGAPDWDLLGVPGAAELPAVAWKQANLDKLNRDVRARLVAQLTAVLAPDGRKNDAP</sequence>
<evidence type="ECO:0000313" key="1">
    <source>
        <dbReference type="EMBL" id="MDU0340495.1"/>
    </source>
</evidence>
<evidence type="ECO:0000313" key="2">
    <source>
        <dbReference type="Proteomes" id="UP001254257"/>
    </source>
</evidence>
<keyword evidence="2" id="KW-1185">Reference proteome</keyword>
<dbReference type="GO" id="GO:0016740">
    <property type="term" value="F:transferase activity"/>
    <property type="evidence" value="ECO:0007669"/>
    <property type="project" value="UniProtKB-KW"/>
</dbReference>
<gene>
    <name evidence="1" type="ORF">RKE40_11405</name>
</gene>
<keyword evidence="1" id="KW-0808">Transferase</keyword>
<proteinExistence type="predicted"/>
<dbReference type="EMBL" id="JAWDID010000014">
    <property type="protein sequence ID" value="MDU0340495.1"/>
    <property type="molecule type" value="Genomic_DNA"/>
</dbReference>
<comment type="caution">
    <text evidence="1">The sequence shown here is derived from an EMBL/GenBank/DDBJ whole genome shotgun (WGS) entry which is preliminary data.</text>
</comment>
<dbReference type="Pfam" id="PF08843">
    <property type="entry name" value="AbiEii"/>
    <property type="match status" value="1"/>
</dbReference>
<dbReference type="InterPro" id="IPR014942">
    <property type="entry name" value="AbiEii"/>
</dbReference>
<reference evidence="1 2" key="1">
    <citation type="submission" date="2023-09" db="EMBL/GenBank/DDBJ databases">
        <title>Whole genome shotgun sequencing (WGS) of Bosea sp. ZW T0_25, isolated from stored onions (Allium cepa).</title>
        <authorList>
            <person name="Stoll D.A."/>
            <person name="Huch M."/>
        </authorList>
    </citation>
    <scope>NUCLEOTIDE SEQUENCE [LARGE SCALE GENOMIC DNA]</scope>
    <source>
        <strain evidence="1 2">ZW T0_25</strain>
    </source>
</reference>
<accession>A0ABU3S6S9</accession>
<dbReference type="RefSeq" id="WP_316018363.1">
    <property type="nucleotide sequence ID" value="NZ_JAWDID010000014.1"/>
</dbReference>
<dbReference type="Proteomes" id="UP001254257">
    <property type="component" value="Unassembled WGS sequence"/>
</dbReference>
<dbReference type="Gene3D" id="3.10.450.620">
    <property type="entry name" value="JHP933, nucleotidyltransferase-like core domain"/>
    <property type="match status" value="1"/>
</dbReference>